<gene>
    <name evidence="1" type="ORF">DPEC_G00206450</name>
</gene>
<evidence type="ECO:0000313" key="2">
    <source>
        <dbReference type="Proteomes" id="UP001157502"/>
    </source>
</evidence>
<name>A0ACC2G4S7_DALPE</name>
<comment type="caution">
    <text evidence="1">The sequence shown here is derived from an EMBL/GenBank/DDBJ whole genome shotgun (WGS) entry which is preliminary data.</text>
</comment>
<evidence type="ECO:0000313" key="1">
    <source>
        <dbReference type="EMBL" id="KAJ7998587.1"/>
    </source>
</evidence>
<keyword evidence="2" id="KW-1185">Reference proteome</keyword>
<sequence length="77" mass="8253">MQAGQLLKANCLSALGPDLQRFSSASPHGDEVGHVPRVLSRPPHPSLCYIHLLCLSSRQETPVVTPCGDTVHQRQGG</sequence>
<reference evidence="1" key="1">
    <citation type="submission" date="2021-05" db="EMBL/GenBank/DDBJ databases">
        <authorList>
            <person name="Pan Q."/>
            <person name="Jouanno E."/>
            <person name="Zahm M."/>
            <person name="Klopp C."/>
            <person name="Cabau C."/>
            <person name="Louis A."/>
            <person name="Berthelot C."/>
            <person name="Parey E."/>
            <person name="Roest Crollius H."/>
            <person name="Montfort J."/>
            <person name="Robinson-Rechavi M."/>
            <person name="Bouchez O."/>
            <person name="Lampietro C."/>
            <person name="Lopez Roques C."/>
            <person name="Donnadieu C."/>
            <person name="Postlethwait J."/>
            <person name="Bobe J."/>
            <person name="Dillon D."/>
            <person name="Chandos A."/>
            <person name="von Hippel F."/>
            <person name="Guiguen Y."/>
        </authorList>
    </citation>
    <scope>NUCLEOTIDE SEQUENCE</scope>
    <source>
        <strain evidence="1">YG-Jan2019</strain>
    </source>
</reference>
<dbReference type="EMBL" id="CM055744">
    <property type="protein sequence ID" value="KAJ7998587.1"/>
    <property type="molecule type" value="Genomic_DNA"/>
</dbReference>
<accession>A0ACC2G4S7</accession>
<organism evidence="1 2">
    <name type="scientific">Dallia pectoralis</name>
    <name type="common">Alaska blackfish</name>
    <dbReference type="NCBI Taxonomy" id="75939"/>
    <lineage>
        <taxon>Eukaryota</taxon>
        <taxon>Metazoa</taxon>
        <taxon>Chordata</taxon>
        <taxon>Craniata</taxon>
        <taxon>Vertebrata</taxon>
        <taxon>Euteleostomi</taxon>
        <taxon>Actinopterygii</taxon>
        <taxon>Neopterygii</taxon>
        <taxon>Teleostei</taxon>
        <taxon>Protacanthopterygii</taxon>
        <taxon>Esociformes</taxon>
        <taxon>Umbridae</taxon>
        <taxon>Dallia</taxon>
    </lineage>
</organism>
<dbReference type="Proteomes" id="UP001157502">
    <property type="component" value="Chromosome 17"/>
</dbReference>
<protein>
    <submittedName>
        <fullName evidence="1">Uncharacterized protein</fullName>
    </submittedName>
</protein>
<proteinExistence type="predicted"/>